<gene>
    <name evidence="1" type="ORF">DSM107014_15980</name>
</gene>
<organism evidence="1 2">
    <name type="scientific">Gomphosphaeria aponina SAG 52.96 = DSM 107014</name>
    <dbReference type="NCBI Taxonomy" id="1521640"/>
    <lineage>
        <taxon>Bacteria</taxon>
        <taxon>Bacillati</taxon>
        <taxon>Cyanobacteriota</taxon>
        <taxon>Cyanophyceae</taxon>
        <taxon>Oscillatoriophycideae</taxon>
        <taxon>Chroococcales</taxon>
        <taxon>Gomphosphaeriaceae</taxon>
        <taxon>Gomphosphaeria</taxon>
    </lineage>
</organism>
<sequence length="97" mass="11483">MKNKIIFNQKTKIRATKEQRYSKLDEEIVILALKNEQYYSLNGVGATIWSYIQEPRTVKEISDRLIKTYQVEPTQLEQDMMIFLEELAKEKLIEITA</sequence>
<protein>
    <submittedName>
        <fullName evidence="1">PqqD family protein</fullName>
    </submittedName>
</protein>
<accession>A0A941GXV1</accession>
<dbReference type="InterPro" id="IPR041881">
    <property type="entry name" value="PqqD_sf"/>
</dbReference>
<proteinExistence type="predicted"/>
<evidence type="ECO:0000313" key="2">
    <source>
        <dbReference type="Proteomes" id="UP000767446"/>
    </source>
</evidence>
<dbReference type="EMBL" id="JADQBC010000129">
    <property type="protein sequence ID" value="MBR8829371.1"/>
    <property type="molecule type" value="Genomic_DNA"/>
</dbReference>
<reference evidence="1" key="1">
    <citation type="submission" date="2021-02" db="EMBL/GenBank/DDBJ databases">
        <title>Metagenome analyses of Stigonema ocellatum DSM 106950, Chlorogloea purpurea SAG 13.99 and Gomphosphaeria aponina DSM 107014.</title>
        <authorList>
            <person name="Marter P."/>
            <person name="Huang S."/>
        </authorList>
    </citation>
    <scope>NUCLEOTIDE SEQUENCE</scope>
    <source>
        <strain evidence="1">JP213</strain>
    </source>
</reference>
<evidence type="ECO:0000313" key="1">
    <source>
        <dbReference type="EMBL" id="MBR8829371.1"/>
    </source>
</evidence>
<name>A0A941GXV1_9CHRO</name>
<dbReference type="Pfam" id="PF05402">
    <property type="entry name" value="PqqD"/>
    <property type="match status" value="1"/>
</dbReference>
<comment type="caution">
    <text evidence="1">The sequence shown here is derived from an EMBL/GenBank/DDBJ whole genome shotgun (WGS) entry which is preliminary data.</text>
</comment>
<dbReference type="Proteomes" id="UP000767446">
    <property type="component" value="Unassembled WGS sequence"/>
</dbReference>
<dbReference type="InterPro" id="IPR008792">
    <property type="entry name" value="PQQD"/>
</dbReference>
<dbReference type="Gene3D" id="1.10.10.1150">
    <property type="entry name" value="Coenzyme PQQ synthesis protein D (PqqD)"/>
    <property type="match status" value="1"/>
</dbReference>
<dbReference type="AlphaFoldDB" id="A0A941GXV1"/>